<keyword evidence="2" id="KW-1133">Transmembrane helix</keyword>
<protein>
    <submittedName>
        <fullName evidence="3">Amino acid transporter</fullName>
    </submittedName>
</protein>
<keyword evidence="4" id="KW-1185">Reference proteome</keyword>
<sequence length="117" mass="12168">MTDKPTRREIMRPVQLLGLAFAAALFAGIVTLVSMGFFQQIPAEDVQNALVVALIVAGVTFVVTLVALALLLLAIDPAQVTKPIDRPVLLDEEPDGDAASASTPDDREAGGSTAPTA</sequence>
<evidence type="ECO:0000313" key="4">
    <source>
        <dbReference type="Proteomes" id="UP001351900"/>
    </source>
</evidence>
<feature type="transmembrane region" description="Helical" evidence="2">
    <location>
        <begin position="50"/>
        <end position="75"/>
    </location>
</feature>
<comment type="caution">
    <text evidence="3">The sequence shown here is derived from an EMBL/GenBank/DDBJ whole genome shotgun (WGS) entry which is preliminary data.</text>
</comment>
<reference evidence="3 4" key="1">
    <citation type="submission" date="2024-01" db="EMBL/GenBank/DDBJ databases">
        <title>the genome sequence of strain Microbacterium schleiferi NBRC 15075.</title>
        <authorList>
            <person name="Ding Y."/>
            <person name="Zhang G."/>
        </authorList>
    </citation>
    <scope>NUCLEOTIDE SEQUENCE [LARGE SCALE GENOMIC DNA]</scope>
    <source>
        <strain evidence="3 4">NBRC 15075</strain>
    </source>
</reference>
<keyword evidence="2" id="KW-0472">Membrane</keyword>
<dbReference type="EMBL" id="JAZHOV010000010">
    <property type="protein sequence ID" value="MEF2256324.1"/>
    <property type="molecule type" value="Genomic_DNA"/>
</dbReference>
<dbReference type="Proteomes" id="UP001351900">
    <property type="component" value="Unassembled WGS sequence"/>
</dbReference>
<evidence type="ECO:0000256" key="2">
    <source>
        <dbReference type="SAM" id="Phobius"/>
    </source>
</evidence>
<gene>
    <name evidence="3" type="ORF">V2V91_14465</name>
</gene>
<proteinExistence type="predicted"/>
<evidence type="ECO:0000313" key="3">
    <source>
        <dbReference type="EMBL" id="MEF2256324.1"/>
    </source>
</evidence>
<evidence type="ECO:0000256" key="1">
    <source>
        <dbReference type="SAM" id="MobiDB-lite"/>
    </source>
</evidence>
<organism evidence="3 4">
    <name type="scientific">Microbacterium schleiferi</name>
    <dbReference type="NCBI Taxonomy" id="69362"/>
    <lineage>
        <taxon>Bacteria</taxon>
        <taxon>Bacillati</taxon>
        <taxon>Actinomycetota</taxon>
        <taxon>Actinomycetes</taxon>
        <taxon>Micrococcales</taxon>
        <taxon>Microbacteriaceae</taxon>
        <taxon>Microbacterium</taxon>
    </lineage>
</organism>
<keyword evidence="2" id="KW-0812">Transmembrane</keyword>
<dbReference type="RefSeq" id="WP_331792384.1">
    <property type="nucleotide sequence ID" value="NZ_BAAAUO010000006.1"/>
</dbReference>
<feature type="transmembrane region" description="Helical" evidence="2">
    <location>
        <begin position="16"/>
        <end position="38"/>
    </location>
</feature>
<name>A0ABU7V9G3_9MICO</name>
<feature type="region of interest" description="Disordered" evidence="1">
    <location>
        <begin position="86"/>
        <end position="117"/>
    </location>
</feature>
<accession>A0ABU7V9G3</accession>